<keyword evidence="1" id="KW-0233">DNA recombination</keyword>
<evidence type="ECO:0000313" key="3">
    <source>
        <dbReference type="EMBL" id="GAA4055829.1"/>
    </source>
</evidence>
<protein>
    <recommendedName>
        <fullName evidence="2">Tyr recombinase domain-containing protein</fullName>
    </recommendedName>
</protein>
<evidence type="ECO:0000256" key="1">
    <source>
        <dbReference type="ARBA" id="ARBA00023172"/>
    </source>
</evidence>
<name>A0ABP7UYR1_9ACTN</name>
<comment type="caution">
    <text evidence="3">The sequence shown here is derived from an EMBL/GenBank/DDBJ whole genome shotgun (WGS) entry which is preliminary data.</text>
</comment>
<gene>
    <name evidence="3" type="ORF">GCM10022233_29660</name>
</gene>
<reference evidence="4" key="1">
    <citation type="journal article" date="2019" name="Int. J. Syst. Evol. Microbiol.">
        <title>The Global Catalogue of Microorganisms (GCM) 10K type strain sequencing project: providing services to taxonomists for standard genome sequencing and annotation.</title>
        <authorList>
            <consortium name="The Broad Institute Genomics Platform"/>
            <consortium name="The Broad Institute Genome Sequencing Center for Infectious Disease"/>
            <person name="Wu L."/>
            <person name="Ma J."/>
        </authorList>
    </citation>
    <scope>NUCLEOTIDE SEQUENCE [LARGE SCALE GENOMIC DNA]</scope>
    <source>
        <strain evidence="4">JCM 16925</strain>
    </source>
</reference>
<dbReference type="Gene3D" id="1.10.443.10">
    <property type="entry name" value="Intergrase catalytic core"/>
    <property type="match status" value="1"/>
</dbReference>
<dbReference type="PROSITE" id="PS51898">
    <property type="entry name" value="TYR_RECOMBINASE"/>
    <property type="match status" value="1"/>
</dbReference>
<dbReference type="Proteomes" id="UP001499984">
    <property type="component" value="Unassembled WGS sequence"/>
</dbReference>
<proteinExistence type="predicted"/>
<dbReference type="InterPro" id="IPR002104">
    <property type="entry name" value="Integrase_catalytic"/>
</dbReference>
<evidence type="ECO:0000259" key="2">
    <source>
        <dbReference type="PROSITE" id="PS51898"/>
    </source>
</evidence>
<keyword evidence="4" id="KW-1185">Reference proteome</keyword>
<organism evidence="3 4">
    <name type="scientific">Streptomyces shaanxiensis</name>
    <dbReference type="NCBI Taxonomy" id="653357"/>
    <lineage>
        <taxon>Bacteria</taxon>
        <taxon>Bacillati</taxon>
        <taxon>Actinomycetota</taxon>
        <taxon>Actinomycetes</taxon>
        <taxon>Kitasatosporales</taxon>
        <taxon>Streptomycetaceae</taxon>
        <taxon>Streptomyces</taxon>
    </lineage>
</organism>
<dbReference type="InterPro" id="IPR011010">
    <property type="entry name" value="DNA_brk_join_enz"/>
</dbReference>
<dbReference type="SUPFAM" id="SSF56349">
    <property type="entry name" value="DNA breaking-rejoining enzymes"/>
    <property type="match status" value="1"/>
</dbReference>
<dbReference type="InterPro" id="IPR013762">
    <property type="entry name" value="Integrase-like_cat_sf"/>
</dbReference>
<accession>A0ABP7UYR1</accession>
<sequence length="75" mass="8346">MLRHRYASLVLEAGESVVILAKWLGHSSPTITLDHYAYFMPEAGKKGRRAIDSLLGERAEESSGPNWPDSPHVRS</sequence>
<feature type="domain" description="Tyr recombinase" evidence="2">
    <location>
        <begin position="1"/>
        <end position="52"/>
    </location>
</feature>
<evidence type="ECO:0000313" key="4">
    <source>
        <dbReference type="Proteomes" id="UP001499984"/>
    </source>
</evidence>
<dbReference type="EMBL" id="BAAAZY010000010">
    <property type="protein sequence ID" value="GAA4055829.1"/>
    <property type="molecule type" value="Genomic_DNA"/>
</dbReference>